<evidence type="ECO:0000313" key="2">
    <source>
        <dbReference type="EMBL" id="EKG12834.1"/>
    </source>
</evidence>
<dbReference type="Proteomes" id="UP000007129">
    <property type="component" value="Unassembled WGS sequence"/>
</dbReference>
<sequence>MKKQMCSFSVWIDSISDAAVDGYDVVEDMVLQAAQYTGYETLEALAEKVAWVLFKDYIAGQSPGSNLRIRIEKPTAVPFADAPAIEIYRTQAQVLNAST</sequence>
<dbReference type="HOGENOM" id="CLU_2320849_0_0_1"/>
<proteinExistence type="predicted"/>
<dbReference type="AlphaFoldDB" id="K2RRH6"/>
<dbReference type="InterPro" id="IPR043133">
    <property type="entry name" value="GTP-CH-I_C/QueF"/>
</dbReference>
<gene>
    <name evidence="2" type="ORF">MPH_10077</name>
</gene>
<accession>K2RRH6</accession>
<comment type="caution">
    <text evidence="2">The sequence shown here is derived from an EMBL/GenBank/DDBJ whole genome shotgun (WGS) entry which is preliminary data.</text>
</comment>
<evidence type="ECO:0000256" key="1">
    <source>
        <dbReference type="ARBA" id="ARBA00022909"/>
    </source>
</evidence>
<dbReference type="SUPFAM" id="SSF55620">
    <property type="entry name" value="Tetrahydrobiopterin biosynthesis enzymes-like"/>
    <property type="match status" value="1"/>
</dbReference>
<dbReference type="STRING" id="1126212.K2RRH6"/>
<reference evidence="2 3" key="1">
    <citation type="journal article" date="2012" name="BMC Genomics">
        <title>Tools to kill: Genome of one of the most destructive plant pathogenic fungi Macrophomina phaseolina.</title>
        <authorList>
            <person name="Islam M.S."/>
            <person name="Haque M.S."/>
            <person name="Islam M.M."/>
            <person name="Emdad E.M."/>
            <person name="Halim A."/>
            <person name="Hossen Q.M.M."/>
            <person name="Hossain M.Z."/>
            <person name="Ahmed B."/>
            <person name="Rahim S."/>
            <person name="Rahman M.S."/>
            <person name="Alam M.M."/>
            <person name="Hou S."/>
            <person name="Wan X."/>
            <person name="Saito J.A."/>
            <person name="Alam M."/>
        </authorList>
    </citation>
    <scope>NUCLEOTIDE SEQUENCE [LARGE SCALE GENOMIC DNA]</scope>
    <source>
        <strain evidence="2 3">MS6</strain>
    </source>
</reference>
<name>K2RRH6_MACPH</name>
<dbReference type="Gene3D" id="3.30.1130.10">
    <property type="match status" value="1"/>
</dbReference>
<evidence type="ECO:0000313" key="3">
    <source>
        <dbReference type="Proteomes" id="UP000007129"/>
    </source>
</evidence>
<keyword evidence="1" id="KW-0289">Folate biosynthesis</keyword>
<dbReference type="InParanoid" id="K2RRH6"/>
<organism evidence="2 3">
    <name type="scientific">Macrophomina phaseolina (strain MS6)</name>
    <name type="common">Charcoal rot fungus</name>
    <dbReference type="NCBI Taxonomy" id="1126212"/>
    <lineage>
        <taxon>Eukaryota</taxon>
        <taxon>Fungi</taxon>
        <taxon>Dikarya</taxon>
        <taxon>Ascomycota</taxon>
        <taxon>Pezizomycotina</taxon>
        <taxon>Dothideomycetes</taxon>
        <taxon>Dothideomycetes incertae sedis</taxon>
        <taxon>Botryosphaeriales</taxon>
        <taxon>Botryosphaeriaceae</taxon>
        <taxon>Macrophomina</taxon>
    </lineage>
</organism>
<dbReference type="GO" id="GO:0046656">
    <property type="term" value="P:folic acid biosynthetic process"/>
    <property type="evidence" value="ECO:0007669"/>
    <property type="project" value="UniProtKB-KW"/>
</dbReference>
<dbReference type="OrthoDB" id="5425486at2759"/>
<protein>
    <submittedName>
        <fullName evidence="2">Uncharacterized protein</fullName>
    </submittedName>
</protein>
<dbReference type="EMBL" id="AHHD01000426">
    <property type="protein sequence ID" value="EKG12834.1"/>
    <property type="molecule type" value="Genomic_DNA"/>
</dbReference>
<dbReference type="VEuPathDB" id="FungiDB:MPH_10077"/>